<evidence type="ECO:0000256" key="26">
    <source>
        <dbReference type="ARBA" id="ARBA00077675"/>
    </source>
</evidence>
<evidence type="ECO:0000256" key="18">
    <source>
        <dbReference type="ARBA" id="ARBA00046301"/>
    </source>
</evidence>
<keyword evidence="10" id="KW-0863">Zinc-finger</keyword>
<dbReference type="InterPro" id="IPR011011">
    <property type="entry name" value="Znf_FYVE_PHD"/>
</dbReference>
<keyword evidence="8" id="KW-0547">Nucleotide-binding</keyword>
<keyword evidence="14" id="KW-0007">Acetylation</keyword>
<keyword evidence="12" id="KW-0862">Zinc</keyword>
<dbReference type="InterPro" id="IPR044769">
    <property type="entry name" value="PIKfyve_PIPKc"/>
</dbReference>
<feature type="compositionally biased region" description="Polar residues" evidence="29">
    <location>
        <begin position="1438"/>
        <end position="1456"/>
    </location>
</feature>
<evidence type="ECO:0000256" key="15">
    <source>
        <dbReference type="ARBA" id="ARBA00023098"/>
    </source>
</evidence>
<feature type="compositionally biased region" description="Low complexity" evidence="29">
    <location>
        <begin position="1509"/>
        <end position="1525"/>
    </location>
</feature>
<keyword evidence="5" id="KW-0597">Phosphoprotein</keyword>
<dbReference type="FunFam" id="3.50.7.10:FF:000007">
    <property type="entry name" value="1-phosphatidylinositol 3-phosphate 5-kinase isoform X1"/>
    <property type="match status" value="1"/>
</dbReference>
<feature type="compositionally biased region" description="Basic and acidic residues" evidence="29">
    <location>
        <begin position="1919"/>
        <end position="1943"/>
    </location>
</feature>
<feature type="coiled-coil region" evidence="28">
    <location>
        <begin position="1400"/>
        <end position="1427"/>
    </location>
</feature>
<accession>A0A8J1Y3H4</accession>
<dbReference type="Gene3D" id="3.30.810.10">
    <property type="entry name" value="2-Layer Sandwich"/>
    <property type="match status" value="1"/>
</dbReference>
<evidence type="ECO:0000256" key="2">
    <source>
        <dbReference type="ARBA" id="ARBA00004633"/>
    </source>
</evidence>
<dbReference type="SMART" id="SM00330">
    <property type="entry name" value="PIPKc"/>
    <property type="match status" value="1"/>
</dbReference>
<dbReference type="InterPro" id="IPR036388">
    <property type="entry name" value="WH-like_DNA-bd_sf"/>
</dbReference>
<evidence type="ECO:0000256" key="20">
    <source>
        <dbReference type="ARBA" id="ARBA00050945"/>
    </source>
</evidence>
<feature type="compositionally biased region" description="Basic and acidic residues" evidence="29">
    <location>
        <begin position="1812"/>
        <end position="1829"/>
    </location>
</feature>
<dbReference type="GO" id="GO:0031901">
    <property type="term" value="C:early endosome membrane"/>
    <property type="evidence" value="ECO:0007669"/>
    <property type="project" value="UniProtKB-SubCell"/>
</dbReference>
<evidence type="ECO:0000256" key="12">
    <source>
        <dbReference type="ARBA" id="ARBA00022833"/>
    </source>
</evidence>
<dbReference type="FunFam" id="3.30.800.10:FF:000004">
    <property type="entry name" value="1-phosphatidylinositol 3-phosphate 5-kinase isoform X1"/>
    <property type="match status" value="1"/>
</dbReference>
<feature type="compositionally biased region" description="Polar residues" evidence="29">
    <location>
        <begin position="843"/>
        <end position="852"/>
    </location>
</feature>
<dbReference type="CDD" id="cd15725">
    <property type="entry name" value="FYVE_PIKfyve_Fab1"/>
    <property type="match status" value="1"/>
</dbReference>
<dbReference type="Gene3D" id="3.30.40.10">
    <property type="entry name" value="Zinc/RING finger domain, C3HC4 (zinc finger)"/>
    <property type="match status" value="1"/>
</dbReference>
<keyword evidence="28" id="KW-0175">Coiled coil</keyword>
<feature type="region of interest" description="Disordered" evidence="29">
    <location>
        <begin position="1761"/>
        <end position="1782"/>
    </location>
</feature>
<feature type="region of interest" description="Disordered" evidence="29">
    <location>
        <begin position="480"/>
        <end position="499"/>
    </location>
</feature>
<keyword evidence="13" id="KW-0067">ATP-binding</keyword>
<evidence type="ECO:0000256" key="5">
    <source>
        <dbReference type="ARBA" id="ARBA00022553"/>
    </source>
</evidence>
<comment type="catalytic activity">
    <reaction evidence="19">
        <text>L-seryl-[protein] + ATP = O-phospho-L-seryl-[protein] + ADP + H(+)</text>
        <dbReference type="Rhea" id="RHEA:17989"/>
        <dbReference type="Rhea" id="RHEA-COMP:9863"/>
        <dbReference type="Rhea" id="RHEA-COMP:11604"/>
        <dbReference type="ChEBI" id="CHEBI:15378"/>
        <dbReference type="ChEBI" id="CHEBI:29999"/>
        <dbReference type="ChEBI" id="CHEBI:30616"/>
        <dbReference type="ChEBI" id="CHEBI:83421"/>
        <dbReference type="ChEBI" id="CHEBI:456216"/>
        <dbReference type="EC" id="2.7.11.1"/>
    </reaction>
    <physiologicalReaction direction="left-to-right" evidence="19">
        <dbReference type="Rhea" id="RHEA:17990"/>
    </physiologicalReaction>
</comment>
<dbReference type="GO" id="GO:1903426">
    <property type="term" value="P:regulation of reactive oxygen species biosynthetic process"/>
    <property type="evidence" value="ECO:0007669"/>
    <property type="project" value="UniProtKB-ARBA"/>
</dbReference>
<gene>
    <name evidence="30" type="ORF">OFUS_LOCUS14338</name>
</gene>
<evidence type="ECO:0000256" key="7">
    <source>
        <dbReference type="ARBA" id="ARBA00022723"/>
    </source>
</evidence>
<evidence type="ECO:0000256" key="11">
    <source>
        <dbReference type="ARBA" id="ARBA00022777"/>
    </source>
</evidence>
<feature type="region of interest" description="Disordered" evidence="29">
    <location>
        <begin position="1812"/>
        <end position="1849"/>
    </location>
</feature>
<dbReference type="InterPro" id="IPR000591">
    <property type="entry name" value="DEP_dom"/>
</dbReference>
<dbReference type="PROSITE" id="PS50178">
    <property type="entry name" value="ZF_FYVE"/>
    <property type="match status" value="1"/>
</dbReference>
<organism evidence="30 31">
    <name type="scientific">Owenia fusiformis</name>
    <name type="common">Polychaete worm</name>
    <dbReference type="NCBI Taxonomy" id="6347"/>
    <lineage>
        <taxon>Eukaryota</taxon>
        <taxon>Metazoa</taxon>
        <taxon>Spiralia</taxon>
        <taxon>Lophotrochozoa</taxon>
        <taxon>Annelida</taxon>
        <taxon>Polychaeta</taxon>
        <taxon>Sedentaria</taxon>
        <taxon>Canalipalpata</taxon>
        <taxon>Sabellida</taxon>
        <taxon>Oweniida</taxon>
        <taxon>Oweniidae</taxon>
        <taxon>Owenia</taxon>
    </lineage>
</organism>
<dbReference type="CDD" id="cd17300">
    <property type="entry name" value="PIPKc_PIKfyve"/>
    <property type="match status" value="1"/>
</dbReference>
<dbReference type="CDD" id="cd03334">
    <property type="entry name" value="Fab1_TCP"/>
    <property type="match status" value="1"/>
</dbReference>
<evidence type="ECO:0000256" key="1">
    <source>
        <dbReference type="ARBA" id="ARBA00004220"/>
    </source>
</evidence>
<dbReference type="SMART" id="SM00064">
    <property type="entry name" value="FYVE"/>
    <property type="match status" value="1"/>
</dbReference>
<evidence type="ECO:0000256" key="22">
    <source>
        <dbReference type="ARBA" id="ARBA00065580"/>
    </source>
</evidence>
<feature type="region of interest" description="Disordered" evidence="29">
    <location>
        <begin position="838"/>
        <end position="857"/>
    </location>
</feature>
<feature type="compositionally biased region" description="Basic and acidic residues" evidence="29">
    <location>
        <begin position="865"/>
        <end position="885"/>
    </location>
</feature>
<evidence type="ECO:0000256" key="14">
    <source>
        <dbReference type="ARBA" id="ARBA00022990"/>
    </source>
</evidence>
<dbReference type="SMART" id="SM00049">
    <property type="entry name" value="DEP"/>
    <property type="match status" value="1"/>
</dbReference>
<evidence type="ECO:0000256" key="29">
    <source>
        <dbReference type="SAM" id="MobiDB-lite"/>
    </source>
</evidence>
<dbReference type="SUPFAM" id="SSF46785">
    <property type="entry name" value="Winged helix' DNA-binding domain"/>
    <property type="match status" value="1"/>
</dbReference>
<dbReference type="InterPro" id="IPR000306">
    <property type="entry name" value="Znf_FYVE"/>
</dbReference>
<dbReference type="InterPro" id="IPR013083">
    <property type="entry name" value="Znf_RING/FYVE/PHD"/>
</dbReference>
<evidence type="ECO:0000256" key="21">
    <source>
        <dbReference type="ARBA" id="ARBA00052820"/>
    </source>
</evidence>
<feature type="compositionally biased region" description="Basic and acidic residues" evidence="29">
    <location>
        <begin position="1953"/>
        <end position="1967"/>
    </location>
</feature>
<keyword evidence="17" id="KW-0968">Cytoplasmic vesicle</keyword>
<comment type="caution">
    <text evidence="30">The sequence shown here is derived from an EMBL/GenBank/DDBJ whole genome shotgun (WGS) entry which is preliminary data.</text>
</comment>
<feature type="region of interest" description="Disordered" evidence="29">
    <location>
        <begin position="1498"/>
        <end position="1525"/>
    </location>
</feature>
<dbReference type="InterPro" id="IPR017455">
    <property type="entry name" value="Znf_FYVE-rel"/>
</dbReference>
<dbReference type="FunFam" id="3.30.810.10:FF:000001">
    <property type="entry name" value="1-phosphatidylinositol 3-phosphate 5-kinase FAB1"/>
    <property type="match status" value="1"/>
</dbReference>
<evidence type="ECO:0000256" key="25">
    <source>
        <dbReference type="ARBA" id="ARBA00077223"/>
    </source>
</evidence>
<keyword evidence="9" id="KW-0967">Endosome</keyword>
<dbReference type="GO" id="GO:0008270">
    <property type="term" value="F:zinc ion binding"/>
    <property type="evidence" value="ECO:0007669"/>
    <property type="project" value="UniProtKB-KW"/>
</dbReference>
<protein>
    <recommendedName>
        <fullName evidence="23">1-phosphatidylinositol 3-phosphate 5-kinase</fullName>
        <ecNumber evidence="3">2.7.1.150</ecNumber>
        <ecNumber evidence="4">2.7.11.1</ecNumber>
    </recommendedName>
    <alternativeName>
        <fullName evidence="26">FYVE finger-containing phosphoinositide kinase</fullName>
    </alternativeName>
    <alternativeName>
        <fullName evidence="27">PIKfyve</fullName>
    </alternativeName>
    <alternativeName>
        <fullName evidence="25">Phosphatidylinositol 3-phosphate 5-kinase type III</fullName>
    </alternativeName>
    <alternativeName>
        <fullName evidence="24">Serine-protein kinase PIKFYVE</fullName>
    </alternativeName>
</protein>
<dbReference type="SUPFAM" id="SSF57903">
    <property type="entry name" value="FYVE/PHD zinc finger"/>
    <property type="match status" value="1"/>
</dbReference>
<dbReference type="PANTHER" id="PTHR46715:SF1">
    <property type="entry name" value="1-PHOSPHATIDYLINOSITOL 3-PHOSPHATE 5-KINASE"/>
    <property type="match status" value="1"/>
</dbReference>
<dbReference type="Pfam" id="PF01363">
    <property type="entry name" value="FYVE"/>
    <property type="match status" value="1"/>
</dbReference>
<dbReference type="EC" id="2.7.1.150" evidence="3"/>
<dbReference type="EC" id="2.7.11.1" evidence="4"/>
<keyword evidence="6" id="KW-0808">Transferase</keyword>
<evidence type="ECO:0000256" key="23">
    <source>
        <dbReference type="ARBA" id="ARBA00071350"/>
    </source>
</evidence>
<dbReference type="SUPFAM" id="SSF56104">
    <property type="entry name" value="SAICAR synthase-like"/>
    <property type="match status" value="1"/>
</dbReference>
<dbReference type="GO" id="GO:0052810">
    <property type="term" value="F:1-phosphatidylinositol-5-kinase activity"/>
    <property type="evidence" value="ECO:0007669"/>
    <property type="project" value="UniProtKB-ARBA"/>
</dbReference>
<feature type="region of interest" description="Disordered" evidence="29">
    <location>
        <begin position="1666"/>
        <end position="1695"/>
    </location>
</feature>
<comment type="subunit">
    <text evidence="22">Component of the PI(3,5)P2 regulatory complex/PAS complex, at least composed of PIKFYVE, FIG4 and VAC14. VAC14 nucleates the assembly of the complex and serves as a scaffold by pentamerizing into a star-shaped structure, which can bind a single copy each of PIKFYVE and FIG4 and coordinates their activities. Interacts (via chaperonin-like domain) with RABEPK; the interaction recruits RABEPK to the endosomal membrane. Interacts with SPAG9. Interacts with EGFR.</text>
</comment>
<evidence type="ECO:0000256" key="13">
    <source>
        <dbReference type="ARBA" id="ARBA00022840"/>
    </source>
</evidence>
<comment type="catalytic activity">
    <reaction evidence="20">
        <text>a 1,2-diacyl-sn-glycero-3-phospho-(1D-myo-inositol) + ATP = a 1,2-diacyl-sn-glycero-3-phospho-(1D-myo-inositol-5-phosphate) + ADP + H(+)</text>
        <dbReference type="Rhea" id="RHEA:44680"/>
        <dbReference type="ChEBI" id="CHEBI:15378"/>
        <dbReference type="ChEBI" id="CHEBI:30616"/>
        <dbReference type="ChEBI" id="CHEBI:57795"/>
        <dbReference type="ChEBI" id="CHEBI:57880"/>
        <dbReference type="ChEBI" id="CHEBI:456216"/>
    </reaction>
    <physiologicalReaction direction="left-to-right" evidence="20">
        <dbReference type="Rhea" id="RHEA:44681"/>
    </physiologicalReaction>
</comment>
<comment type="catalytic activity">
    <reaction evidence="21">
        <text>a 1,2-diacyl-sn-glycero-3-phospho-(1D-myo-inositol-3-phosphate) + ATP = a 1,2-diacyl-sn-glycero-3-phospho-(1D-myo-inositol-3,5-bisphosphate) + ADP + H(+)</text>
        <dbReference type="Rhea" id="RHEA:13609"/>
        <dbReference type="ChEBI" id="CHEBI:15378"/>
        <dbReference type="ChEBI" id="CHEBI:30616"/>
        <dbReference type="ChEBI" id="CHEBI:57923"/>
        <dbReference type="ChEBI" id="CHEBI:58088"/>
        <dbReference type="ChEBI" id="CHEBI:456216"/>
        <dbReference type="EC" id="2.7.1.150"/>
    </reaction>
    <physiologicalReaction direction="left-to-right" evidence="21">
        <dbReference type="Rhea" id="RHEA:13610"/>
    </physiologicalReaction>
</comment>
<dbReference type="InterPro" id="IPR002498">
    <property type="entry name" value="PInositol-4-P-4/5-kinase_core"/>
</dbReference>
<dbReference type="GO" id="GO:0046488">
    <property type="term" value="P:phosphatidylinositol metabolic process"/>
    <property type="evidence" value="ECO:0007669"/>
    <property type="project" value="UniProtKB-UniRule"/>
</dbReference>
<reference evidence="30" key="1">
    <citation type="submission" date="2022-03" db="EMBL/GenBank/DDBJ databases">
        <authorList>
            <person name="Martin C."/>
        </authorList>
    </citation>
    <scope>NUCLEOTIDE SEQUENCE</scope>
</reference>
<dbReference type="Gene3D" id="3.50.7.10">
    <property type="entry name" value="GroEL"/>
    <property type="match status" value="1"/>
</dbReference>
<keyword evidence="31" id="KW-1185">Reference proteome</keyword>
<evidence type="ECO:0000256" key="10">
    <source>
        <dbReference type="ARBA" id="ARBA00022771"/>
    </source>
</evidence>
<dbReference type="OrthoDB" id="158357at2759"/>
<evidence type="ECO:0000256" key="3">
    <source>
        <dbReference type="ARBA" id="ARBA00012009"/>
    </source>
</evidence>
<dbReference type="Pfam" id="PF00610">
    <property type="entry name" value="DEP"/>
    <property type="match status" value="1"/>
</dbReference>
<dbReference type="PANTHER" id="PTHR46715">
    <property type="entry name" value="1-PHOSPHATIDYLINOSITOL 3-PHOSPHATE 5-KINASE"/>
    <property type="match status" value="1"/>
</dbReference>
<dbReference type="InterPro" id="IPR002423">
    <property type="entry name" value="Cpn60/GroEL/TCP-1"/>
</dbReference>
<dbReference type="InterPro" id="IPR036390">
    <property type="entry name" value="WH_DNA-bd_sf"/>
</dbReference>
<dbReference type="Pfam" id="PF01504">
    <property type="entry name" value="PIP5K"/>
    <property type="match status" value="1"/>
</dbReference>
<feature type="region of interest" description="Disordered" evidence="29">
    <location>
        <begin position="1912"/>
        <end position="1967"/>
    </location>
</feature>
<evidence type="ECO:0000256" key="28">
    <source>
        <dbReference type="SAM" id="Coils"/>
    </source>
</evidence>
<feature type="region of interest" description="Disordered" evidence="29">
    <location>
        <begin position="2046"/>
        <end position="2120"/>
    </location>
</feature>
<dbReference type="FunFam" id="1.10.10.10:FF:000206">
    <property type="entry name" value="1-phosphatidylinositol 3-phosphate 5-kinase isoform X1"/>
    <property type="match status" value="1"/>
</dbReference>
<evidence type="ECO:0000313" key="31">
    <source>
        <dbReference type="Proteomes" id="UP000749559"/>
    </source>
</evidence>
<evidence type="ECO:0000256" key="17">
    <source>
        <dbReference type="ARBA" id="ARBA00023329"/>
    </source>
</evidence>
<dbReference type="FunFam" id="3.30.40.10:FF:000057">
    <property type="entry name" value="1-phosphatidylinositol 3-phosphate 5-kinase isoform X1"/>
    <property type="match status" value="1"/>
</dbReference>
<dbReference type="GO" id="GO:0005524">
    <property type="term" value="F:ATP binding"/>
    <property type="evidence" value="ECO:0007669"/>
    <property type="project" value="UniProtKB-UniRule"/>
</dbReference>
<dbReference type="InterPro" id="IPR043548">
    <property type="entry name" value="PIKfyve"/>
</dbReference>
<dbReference type="GO" id="GO:0000139">
    <property type="term" value="C:Golgi membrane"/>
    <property type="evidence" value="ECO:0007669"/>
    <property type="project" value="UniProtKB-ARBA"/>
</dbReference>
<dbReference type="GO" id="GO:0016308">
    <property type="term" value="F:1-phosphatidylinositol-4-phosphate 5-kinase activity"/>
    <property type="evidence" value="ECO:0007669"/>
    <property type="project" value="UniProtKB-ARBA"/>
</dbReference>
<feature type="region of interest" description="Disordered" evidence="29">
    <location>
        <begin position="38"/>
        <end position="111"/>
    </location>
</feature>
<dbReference type="GO" id="GO:0004674">
    <property type="term" value="F:protein serine/threonine kinase activity"/>
    <property type="evidence" value="ECO:0007669"/>
    <property type="project" value="UniProtKB-EC"/>
</dbReference>
<name>A0A8J1Y3H4_OWEFU</name>
<feature type="compositionally biased region" description="Basic and acidic residues" evidence="29">
    <location>
        <begin position="2086"/>
        <end position="2104"/>
    </location>
</feature>
<evidence type="ECO:0000256" key="19">
    <source>
        <dbReference type="ARBA" id="ARBA00048977"/>
    </source>
</evidence>
<dbReference type="GO" id="GO:0030670">
    <property type="term" value="C:phagocytic vesicle membrane"/>
    <property type="evidence" value="ECO:0007669"/>
    <property type="project" value="UniProtKB-SubCell"/>
</dbReference>
<feature type="region of interest" description="Disordered" evidence="29">
    <location>
        <begin position="1432"/>
        <end position="1459"/>
    </location>
</feature>
<dbReference type="GO" id="GO:0035556">
    <property type="term" value="P:intracellular signal transduction"/>
    <property type="evidence" value="ECO:0007669"/>
    <property type="project" value="InterPro"/>
</dbReference>
<keyword evidence="15" id="KW-0443">Lipid metabolism</keyword>
<dbReference type="InterPro" id="IPR027409">
    <property type="entry name" value="GroEL-like_apical_dom_sf"/>
</dbReference>
<dbReference type="Proteomes" id="UP000749559">
    <property type="component" value="Unassembled WGS sequence"/>
</dbReference>
<evidence type="ECO:0000256" key="8">
    <source>
        <dbReference type="ARBA" id="ARBA00022741"/>
    </source>
</evidence>
<feature type="compositionally biased region" description="Polar residues" evidence="29">
    <location>
        <begin position="2059"/>
        <end position="2068"/>
    </location>
</feature>
<evidence type="ECO:0000256" key="9">
    <source>
        <dbReference type="ARBA" id="ARBA00022753"/>
    </source>
</evidence>
<evidence type="ECO:0000256" key="4">
    <source>
        <dbReference type="ARBA" id="ARBA00012513"/>
    </source>
</evidence>
<proteinExistence type="predicted"/>
<feature type="compositionally biased region" description="Basic and acidic residues" evidence="29">
    <location>
        <begin position="1674"/>
        <end position="1691"/>
    </location>
</feature>
<dbReference type="Gene3D" id="1.10.10.10">
    <property type="entry name" value="Winged helix-like DNA-binding domain superfamily/Winged helix DNA-binding domain"/>
    <property type="match status" value="1"/>
</dbReference>
<keyword evidence="16" id="KW-0472">Membrane</keyword>
<sequence>MARLLENKTTLTEFAPLSPEEKNSKGFFSRIFGKVKATSDPSVQASHTTWHSDGSNGQSSPQSTNDSPQRTISKEQYDELEDASEVFESNKKQAGDSDSANLSDSQGSENFQRRTLSGVLKRLTNIVDRRSQTPQAYKDSDFRQFWMPDSNCKECYECGDKFNTFRRRHHCRICGQIFCSRCCNQEVPGKIMGYTGDLRVCTYCCKVVLSYARTMESTGDLGMLRQDLDKLGKLESEVTGGTSYQELGKRTPTARKRISALFLEEELFRQRSNSVSEILKGNPFDITPQSEYASLENITEERKILTKDSAQLRELWMLVCHPEDGLEMQSHRHRLRTYHNCIVGSTMIDWLIARDKANDRLQAIAIGQALVDARWLECVSNSEQIFKDEFVLYKPGEAANQESPVASVPILEHIEVEEDDMPQWMKELKRNDDDTISLSEVNKVQDVDSESLPVKQQEEAVPRSIFYLNSVDDVVTDTNRRQNRKQYTAMSQADRGSKDEVSPMLQHQDSYLNLTQGLQEAVTSSHNVIKEEGEDMPDGWYGIHELREENGENLAFDRLNKAYKEHLTSLTKQLLSWEGLSLSWTETIMSTSQKVAECVRPNIKDDEDDMDIRQYVQIKKIPGDQKSSTTIFHGAVFTKHVAHRKMSQNMTNPKVLLLKPSLEYQRVENKMSSLDPQILQEHKYLKNLVARIVALGPDIVLVEKTVSRLALEFLLDADITLVSNVKPSVMERVSRFTQSEIVLSIDGLMSRPMLGYCHIFHLQSYTLANGEQKTLMFLDGCPPHLGCTIVLRGASTAELRLVKPILQYMIYAFYHCKLELAFLMDDFALPPPGPEELSLAGFGSSSETTPSTPDKDFMGKIHREKISADKSSQNEHKIEQNDSKSDSPSTSDRGLANLKKVSFEEQRIVEITEAMVESIELNSSINSDDRSPMISPTEESTPSIICQNNKELKSSVDGKEPITGNLYAISKSEHSKDSEDQITDSKECYFDDPLHKYQESQDDSIFTSTSVLKEEIRKSSNQFSKVLDDVILSCSPYLKFDTPYLETEPGQKCALRSYFPKEVYWSVHLNPEMSNKRRSRFNTEDGPMSKKTSPYVEMVEPHRFVTETLKESAKSISSQTLMAEFRACGGRIKLLPPDDVKFSPKQNNKKTNKRDSYWERKIDCLDPSNHQRIAVLFSSFSYESLNAPNPCVAPWVVTMEFYGRNDITLGGFLESYCFRDEYKCPNENCETPMTDHIRRFVHQNGCITVILKRLDNPIPGYQNNILLWGWCKKCKQVTPVVPMTLDTWSMSFGKYLDMRFHGKQFGRRASAEPCTHTLHQDHYQYFGHRKIVASFKYSAVHLKEISLPPLEITIKEAQVDHESLARETATLHHCSQNIFSAVVENLCALSAASSLSEFEMKVLSEYKEQLQTEKAQLRELIDDVQHKLLDQHSEADETSQSTHHNGASDTGNQASEMRSEMSDAIVDIKHLIAEAVTSWNTRIQDFIQQQKKLEKLRKETGSSLKAQRDSASSMASDKDSVTVVSENSSVNSPKWQLVDPINKFRPRPEYNQLQFEYAGYSERPELGSESDFDCLEHQLEEAMLEGGLKVPRESYLSGSQSSALVDSEVFTNHSNHSSTLSEGDVFGTTPGIEAALPENHIDHLDTEFVIVEQADDAIKSISERPPVTVPTITRPDDTKADERNSKHEDIPSVKTNSAVVNNANIGATETVHKNESVQGGDHVKDPIDTIVDTDMKSHNIDLDQSKADNDTSECDRTKNCDSASQLQTSDVNTSALKDQDSSEITQVCGANTQHKANEYVPKMDSEHNTKNEHMRTIDHEPNEARETNKADSANDSIGKASKANENADMQSDNTEMIEENIEPHINNVTDLKASNVTPFVDNKDTLDGPPIVVNTEASNDDPIVTNEDHFTKTTLHGSNTDEGHLSAEDKGHKRSRSWGESRRSPKPGQVDSNIRRGQEEPVAKQEKKVTMQSLLSNFLTPSTFNLLSSPFPDDQHHLLQPCKKVPIVIYDQEPSSIIAYTLSCHEYDLKLKELQQCLKSQLDNSSLSTKLPKGADTLSLDSGSSNIDNAGDTGKKGVLSFLRGSSTKEKEREKSPIRPGRTPDPDTTVRYVPSHDSGSVDLTDDTDFSFFSASDTDRNRFSRQPQTNLHIELQFSDTSARFYCKVYYAEQFRQLRKLIFPAGEKIFIRSLSRCFDWLARGGKSGSTFCKTLDDRFVLKQMSKLEMQSFLDFAPHYFKYITKAHNEQMPTVLGKIVGVYRIGFRNMQTFNALKQDLLVMENLFYNRKILQIFDLKGSIRNRLVKSTGKKEEELVLLDENLLKLSVDSPLYIRPHSKTVLTLAITNDTQFLSSHLVMDYSLLVGIDEQKKELVVGIIDYIRTFTWDKKLEMIMKSSGILGGQGKLPTVVSPELYRSRFLDAMARYFLLVPDRWTGLGRGVDC</sequence>
<dbReference type="InterPro" id="IPR027483">
    <property type="entry name" value="PInositol-4-P-4/5-kinase_C_sf"/>
</dbReference>
<keyword evidence="7" id="KW-0479">Metal-binding</keyword>
<comment type="subcellular location">
    <subcellularLocation>
        <location evidence="18">Cytoplasmic vesicle</location>
        <location evidence="18">Phagosome membrane</location>
        <topology evidence="18">Peripheral membrane protein</topology>
    </subcellularLocation>
    <subcellularLocation>
        <location evidence="1">Early endosome membrane</location>
        <topology evidence="1">Peripheral membrane protein</topology>
    </subcellularLocation>
    <subcellularLocation>
        <location evidence="2">Late endosome membrane</location>
        <topology evidence="2">Peripheral membrane protein</topology>
    </subcellularLocation>
</comment>
<dbReference type="EMBL" id="CAIIXF020000007">
    <property type="protein sequence ID" value="CAH1788887.1"/>
    <property type="molecule type" value="Genomic_DNA"/>
</dbReference>
<evidence type="ECO:0000256" key="6">
    <source>
        <dbReference type="ARBA" id="ARBA00022679"/>
    </source>
</evidence>
<dbReference type="GO" id="GO:0008104">
    <property type="term" value="P:intracellular protein localization"/>
    <property type="evidence" value="ECO:0007669"/>
    <property type="project" value="UniProtKB-ARBA"/>
</dbReference>
<dbReference type="GO" id="GO:0031902">
    <property type="term" value="C:late endosome membrane"/>
    <property type="evidence" value="ECO:0007669"/>
    <property type="project" value="UniProtKB-SubCell"/>
</dbReference>
<evidence type="ECO:0000256" key="27">
    <source>
        <dbReference type="ARBA" id="ARBA00081348"/>
    </source>
</evidence>
<dbReference type="PROSITE" id="PS51455">
    <property type="entry name" value="PIPK"/>
    <property type="match status" value="1"/>
</dbReference>
<keyword evidence="11" id="KW-0418">Kinase</keyword>
<dbReference type="GO" id="GO:0000285">
    <property type="term" value="F:1-phosphatidylinositol-3-phosphate 5-kinase activity"/>
    <property type="evidence" value="ECO:0007669"/>
    <property type="project" value="UniProtKB-EC"/>
</dbReference>
<feature type="compositionally biased region" description="Polar residues" evidence="29">
    <location>
        <begin position="96"/>
        <end position="111"/>
    </location>
</feature>
<evidence type="ECO:0000313" key="30">
    <source>
        <dbReference type="EMBL" id="CAH1788887.1"/>
    </source>
</evidence>
<dbReference type="SUPFAM" id="SSF52029">
    <property type="entry name" value="GroEL apical domain-like"/>
    <property type="match status" value="1"/>
</dbReference>
<dbReference type="GO" id="GO:0032438">
    <property type="term" value="P:melanosome organization"/>
    <property type="evidence" value="ECO:0007669"/>
    <property type="project" value="UniProtKB-ARBA"/>
</dbReference>
<dbReference type="Pfam" id="PF00118">
    <property type="entry name" value="Cpn60_TCP1"/>
    <property type="match status" value="1"/>
</dbReference>
<evidence type="ECO:0000256" key="16">
    <source>
        <dbReference type="ARBA" id="ARBA00023136"/>
    </source>
</evidence>
<feature type="compositionally biased region" description="Polar residues" evidence="29">
    <location>
        <begin position="39"/>
        <end position="71"/>
    </location>
</feature>
<feature type="region of interest" description="Disordered" evidence="29">
    <location>
        <begin position="865"/>
        <end position="897"/>
    </location>
</feature>
<dbReference type="PROSITE" id="PS50186">
    <property type="entry name" value="DEP"/>
    <property type="match status" value="1"/>
</dbReference>
<dbReference type="Gene3D" id="3.30.800.10">
    <property type="entry name" value="Phosphatidylinositol Phosphate Kinase II Beta"/>
    <property type="match status" value="1"/>
</dbReference>
<evidence type="ECO:0000256" key="24">
    <source>
        <dbReference type="ARBA" id="ARBA00076918"/>
    </source>
</evidence>
<dbReference type="GO" id="GO:0090385">
    <property type="term" value="P:phagosome-lysosome fusion"/>
    <property type="evidence" value="ECO:0007669"/>
    <property type="project" value="TreeGrafter"/>
</dbReference>
<dbReference type="InterPro" id="IPR027484">
    <property type="entry name" value="PInositol-4-P-5-kinase_N"/>
</dbReference>